<name>A0ABW2HWZ1_9ACTN</name>
<feature type="transmembrane region" description="Helical" evidence="6">
    <location>
        <begin position="196"/>
        <end position="213"/>
    </location>
</feature>
<reference evidence="9" key="1">
    <citation type="journal article" date="2019" name="Int. J. Syst. Evol. Microbiol.">
        <title>The Global Catalogue of Microorganisms (GCM) 10K type strain sequencing project: providing services to taxonomists for standard genome sequencing and annotation.</title>
        <authorList>
            <consortium name="The Broad Institute Genomics Platform"/>
            <consortium name="The Broad Institute Genome Sequencing Center for Infectious Disease"/>
            <person name="Wu L."/>
            <person name="Ma J."/>
        </authorList>
    </citation>
    <scope>NUCLEOTIDE SEQUENCE [LARGE SCALE GENOMIC DNA]</scope>
    <source>
        <strain evidence="9">XZYJT-10</strain>
    </source>
</reference>
<feature type="transmembrane region" description="Helical" evidence="6">
    <location>
        <begin position="225"/>
        <end position="244"/>
    </location>
</feature>
<dbReference type="SUPFAM" id="SSF103481">
    <property type="entry name" value="Multidrug resistance efflux transporter EmrE"/>
    <property type="match status" value="2"/>
</dbReference>
<evidence type="ECO:0000313" key="8">
    <source>
        <dbReference type="EMBL" id="MFC7276281.1"/>
    </source>
</evidence>
<evidence type="ECO:0000256" key="3">
    <source>
        <dbReference type="ARBA" id="ARBA00022692"/>
    </source>
</evidence>
<comment type="subcellular location">
    <subcellularLocation>
        <location evidence="1">Membrane</location>
        <topology evidence="1">Multi-pass membrane protein</topology>
    </subcellularLocation>
</comment>
<dbReference type="PANTHER" id="PTHR32322">
    <property type="entry name" value="INNER MEMBRANE TRANSPORTER"/>
    <property type="match status" value="1"/>
</dbReference>
<evidence type="ECO:0000256" key="6">
    <source>
        <dbReference type="SAM" id="Phobius"/>
    </source>
</evidence>
<feature type="transmembrane region" description="Helical" evidence="6">
    <location>
        <begin position="162"/>
        <end position="184"/>
    </location>
</feature>
<feature type="transmembrane region" description="Helical" evidence="6">
    <location>
        <begin position="81"/>
        <end position="103"/>
    </location>
</feature>
<feature type="domain" description="EamA" evidence="7">
    <location>
        <begin position="161"/>
        <end position="295"/>
    </location>
</feature>
<evidence type="ECO:0000256" key="2">
    <source>
        <dbReference type="ARBA" id="ARBA00007362"/>
    </source>
</evidence>
<gene>
    <name evidence="8" type="ORF">ACFQS1_19990</name>
</gene>
<evidence type="ECO:0000256" key="5">
    <source>
        <dbReference type="ARBA" id="ARBA00023136"/>
    </source>
</evidence>
<keyword evidence="4 6" id="KW-1133">Transmembrane helix</keyword>
<comment type="similarity">
    <text evidence="2">Belongs to the EamA transporter family.</text>
</comment>
<comment type="caution">
    <text evidence="8">The sequence shown here is derived from an EMBL/GenBank/DDBJ whole genome shotgun (WGS) entry which is preliminary data.</text>
</comment>
<protein>
    <submittedName>
        <fullName evidence="8">DMT family transporter</fullName>
    </submittedName>
</protein>
<dbReference type="InterPro" id="IPR050638">
    <property type="entry name" value="AA-Vitamin_Transporters"/>
</dbReference>
<sequence length="324" mass="32811">MKPLPLLAGAAGMVFVGGSVAVSGELAGTPLLTVQALRYAVASLLLTLVARRLVARRLVARRLVARGLVARGLVRPRGAEWLWLGGVVVTGMFVFNLALVLGARHAEPAVLGVAVACVPVLLAVLGPMLEGHAPAARPVLAAVVVTAGAALVQGFGRADGIGLLWAVVTLACEAGFTLLAVPVLRRHGPLGVSVHSTWMAAVLFAVTGVVHEGPGAVLRLTTADLLAGAYLAVGVTALAFVLWYTCVQRVGAARAGLLTGVAPISAAATGMALGGPLPSLLVWLGVAVVTGGLALGLSRPEGAPSVLQRGRWWPTRKTVPSGSA</sequence>
<keyword evidence="3 6" id="KW-0812">Transmembrane</keyword>
<feature type="transmembrane region" description="Helical" evidence="6">
    <location>
        <begin position="139"/>
        <end position="156"/>
    </location>
</feature>
<proteinExistence type="inferred from homology"/>
<feature type="transmembrane region" description="Helical" evidence="6">
    <location>
        <begin position="280"/>
        <end position="298"/>
    </location>
</feature>
<feature type="transmembrane region" description="Helical" evidence="6">
    <location>
        <begin position="256"/>
        <end position="274"/>
    </location>
</feature>
<dbReference type="InterPro" id="IPR000620">
    <property type="entry name" value="EamA_dom"/>
</dbReference>
<keyword evidence="9" id="KW-1185">Reference proteome</keyword>
<evidence type="ECO:0000256" key="1">
    <source>
        <dbReference type="ARBA" id="ARBA00004141"/>
    </source>
</evidence>
<dbReference type="InterPro" id="IPR037185">
    <property type="entry name" value="EmrE-like"/>
</dbReference>
<organism evidence="8 9">
    <name type="scientific">Paractinoplanes rhizophilus</name>
    <dbReference type="NCBI Taxonomy" id="1416877"/>
    <lineage>
        <taxon>Bacteria</taxon>
        <taxon>Bacillati</taxon>
        <taxon>Actinomycetota</taxon>
        <taxon>Actinomycetes</taxon>
        <taxon>Micromonosporales</taxon>
        <taxon>Micromonosporaceae</taxon>
        <taxon>Paractinoplanes</taxon>
    </lineage>
</organism>
<accession>A0ABW2HWZ1</accession>
<dbReference type="Proteomes" id="UP001596548">
    <property type="component" value="Unassembled WGS sequence"/>
</dbReference>
<evidence type="ECO:0000259" key="7">
    <source>
        <dbReference type="Pfam" id="PF00892"/>
    </source>
</evidence>
<dbReference type="EMBL" id="JBHTBJ010000014">
    <property type="protein sequence ID" value="MFC7276281.1"/>
    <property type="molecule type" value="Genomic_DNA"/>
</dbReference>
<feature type="transmembrane region" description="Helical" evidence="6">
    <location>
        <begin position="37"/>
        <end position="54"/>
    </location>
</feature>
<dbReference type="RefSeq" id="WP_378970413.1">
    <property type="nucleotide sequence ID" value="NZ_JBHTBJ010000014.1"/>
</dbReference>
<dbReference type="Pfam" id="PF00892">
    <property type="entry name" value="EamA"/>
    <property type="match status" value="1"/>
</dbReference>
<dbReference type="PANTHER" id="PTHR32322:SF2">
    <property type="entry name" value="EAMA DOMAIN-CONTAINING PROTEIN"/>
    <property type="match status" value="1"/>
</dbReference>
<feature type="transmembrane region" description="Helical" evidence="6">
    <location>
        <begin position="109"/>
        <end position="127"/>
    </location>
</feature>
<keyword evidence="5 6" id="KW-0472">Membrane</keyword>
<evidence type="ECO:0000313" key="9">
    <source>
        <dbReference type="Proteomes" id="UP001596548"/>
    </source>
</evidence>
<evidence type="ECO:0000256" key="4">
    <source>
        <dbReference type="ARBA" id="ARBA00022989"/>
    </source>
</evidence>